<dbReference type="Proteomes" id="UP000018144">
    <property type="component" value="Unassembled WGS sequence"/>
</dbReference>
<dbReference type="InterPro" id="IPR039196">
    <property type="entry name" value="Fmc1"/>
</dbReference>
<dbReference type="GO" id="GO:0033615">
    <property type="term" value="P:mitochondrial proton-transporting ATP synthase complex assembly"/>
    <property type="evidence" value="ECO:0007669"/>
    <property type="project" value="InterPro"/>
</dbReference>
<keyword evidence="2" id="KW-1185">Reference proteome</keyword>
<dbReference type="AlphaFoldDB" id="U4LPZ1"/>
<proteinExistence type="predicted"/>
<dbReference type="STRING" id="1076935.U4LPZ1"/>
<accession>U4LPZ1</accession>
<dbReference type="eggNOG" id="ENOG502SD6J">
    <property type="taxonomic scope" value="Eukaryota"/>
</dbReference>
<protein>
    <submittedName>
        <fullName evidence="1">Similar to ATP synthase assembly factor FMC1, mitochondrial acc. no. P40491</fullName>
    </submittedName>
</protein>
<dbReference type="PANTHER" id="PTHR28015">
    <property type="entry name" value="ATP SYNTHASE ASSEMBLY FACTOR FMC1, MITOCHONDRIAL"/>
    <property type="match status" value="1"/>
</dbReference>
<dbReference type="Pfam" id="PF13233">
    <property type="entry name" value="Complex1_LYR_2"/>
    <property type="match status" value="1"/>
</dbReference>
<dbReference type="EMBL" id="HF936162">
    <property type="protein sequence ID" value="CCX33647.1"/>
    <property type="molecule type" value="Genomic_DNA"/>
</dbReference>
<dbReference type="GO" id="GO:0005759">
    <property type="term" value="C:mitochondrial matrix"/>
    <property type="evidence" value="ECO:0007669"/>
    <property type="project" value="TreeGrafter"/>
</dbReference>
<dbReference type="PANTHER" id="PTHR28015:SF1">
    <property type="entry name" value="ATP SYNTHASE ASSEMBLY FACTOR FMC1, MITOCHONDRIAL"/>
    <property type="match status" value="1"/>
</dbReference>
<dbReference type="OMA" id="NPGADMD"/>
<gene>
    <name evidence="1" type="ORF">PCON_01585</name>
</gene>
<organism evidence="1 2">
    <name type="scientific">Pyronema omphalodes (strain CBS 100304)</name>
    <name type="common">Pyronema confluens</name>
    <dbReference type="NCBI Taxonomy" id="1076935"/>
    <lineage>
        <taxon>Eukaryota</taxon>
        <taxon>Fungi</taxon>
        <taxon>Dikarya</taxon>
        <taxon>Ascomycota</taxon>
        <taxon>Pezizomycotina</taxon>
        <taxon>Pezizomycetes</taxon>
        <taxon>Pezizales</taxon>
        <taxon>Pyronemataceae</taxon>
        <taxon>Pyronema</taxon>
    </lineage>
</organism>
<evidence type="ECO:0000313" key="2">
    <source>
        <dbReference type="Proteomes" id="UP000018144"/>
    </source>
</evidence>
<sequence>MSATRQLYRQFLRELPPLTTKRTKLHNRLRETFSTAVAETPSNHAKQFLTYLQSQRAYVMLLERYNPGLAGELDVAEHTRLTARRVGLNMPNMEGIKSKEE</sequence>
<evidence type="ECO:0000313" key="1">
    <source>
        <dbReference type="EMBL" id="CCX33647.1"/>
    </source>
</evidence>
<dbReference type="OrthoDB" id="15893at2759"/>
<name>U4LPZ1_PYROM</name>
<reference evidence="1 2" key="1">
    <citation type="journal article" date="2013" name="PLoS Genet.">
        <title>The genome and development-dependent transcriptomes of Pyronema confluens: a window into fungal evolution.</title>
        <authorList>
            <person name="Traeger S."/>
            <person name="Altegoer F."/>
            <person name="Freitag M."/>
            <person name="Gabaldon T."/>
            <person name="Kempken F."/>
            <person name="Kumar A."/>
            <person name="Marcet-Houben M."/>
            <person name="Poggeler S."/>
            <person name="Stajich J.E."/>
            <person name="Nowrousian M."/>
        </authorList>
    </citation>
    <scope>NUCLEOTIDE SEQUENCE [LARGE SCALE GENOMIC DNA]</scope>
    <source>
        <strain evidence="2">CBS 100304</strain>
        <tissue evidence="1">Vegetative mycelium</tissue>
    </source>
</reference>